<dbReference type="FunFam" id="1.20.58.60:FF:000007">
    <property type="entry name" value="Spectrin alpha chain non-erythrocytic 1"/>
    <property type="match status" value="1"/>
</dbReference>
<dbReference type="InterPro" id="IPR041681">
    <property type="entry name" value="PH_9"/>
</dbReference>
<dbReference type="SMART" id="SM00233">
    <property type="entry name" value="PH"/>
    <property type="match status" value="1"/>
</dbReference>
<dbReference type="Gene3D" id="2.30.29.30">
    <property type="entry name" value="Pleckstrin-homology domain (PH domain)/Phosphotyrosine-binding domain (PTB)"/>
    <property type="match status" value="1"/>
</dbReference>
<feature type="compositionally biased region" description="Low complexity" evidence="14">
    <location>
        <begin position="4112"/>
        <end position="4124"/>
    </location>
</feature>
<dbReference type="InterPro" id="IPR036028">
    <property type="entry name" value="SH3-like_dom_sf"/>
</dbReference>
<feature type="compositionally biased region" description="Basic and acidic residues" evidence="14">
    <location>
        <begin position="3723"/>
        <end position="3735"/>
    </location>
</feature>
<dbReference type="InterPro" id="IPR001715">
    <property type="entry name" value="CH_dom"/>
</dbReference>
<keyword evidence="3 12" id="KW-0728">SH3 domain</keyword>
<evidence type="ECO:0000256" key="11">
    <source>
        <dbReference type="ARBA" id="ARBA00023212"/>
    </source>
</evidence>
<dbReference type="FunFam" id="1.10.418.10:FF:000001">
    <property type="entry name" value="Actinin alpha 1"/>
    <property type="match status" value="1"/>
</dbReference>
<comment type="subcellular location">
    <subcellularLocation>
        <location evidence="1">Cytoplasm</location>
        <location evidence="1">Cytoskeleton</location>
    </subcellularLocation>
</comment>
<dbReference type="PROSITE" id="PS50002">
    <property type="entry name" value="SH3"/>
    <property type="match status" value="1"/>
</dbReference>
<dbReference type="Pfam" id="PF15410">
    <property type="entry name" value="PH_9"/>
    <property type="match status" value="1"/>
</dbReference>
<dbReference type="Proteomes" id="UP001151699">
    <property type="component" value="Chromosome C"/>
</dbReference>
<dbReference type="FunFam" id="1.20.58.60:FF:000191">
    <property type="entry name" value="Spectrin, beta, non-erythrocytic 5"/>
    <property type="match status" value="1"/>
</dbReference>
<evidence type="ECO:0000313" key="19">
    <source>
        <dbReference type="Proteomes" id="UP001151699"/>
    </source>
</evidence>
<gene>
    <name evidence="18" type="primary">SPTBN5</name>
    <name evidence="18" type="ORF">Bhyg_13265</name>
</gene>
<dbReference type="Gene3D" id="1.10.418.10">
    <property type="entry name" value="Calponin-like domain"/>
    <property type="match status" value="2"/>
</dbReference>
<reference evidence="18" key="1">
    <citation type="submission" date="2022-07" db="EMBL/GenBank/DDBJ databases">
        <authorList>
            <person name="Trinca V."/>
            <person name="Uliana J.V.C."/>
            <person name="Torres T.T."/>
            <person name="Ward R.J."/>
            <person name="Monesi N."/>
        </authorList>
    </citation>
    <scope>NUCLEOTIDE SEQUENCE</scope>
    <source>
        <strain evidence="18">HSMRA1968</strain>
        <tissue evidence="18">Whole embryos</tissue>
    </source>
</reference>
<keyword evidence="5" id="KW-0963">Cytoplasm</keyword>
<feature type="compositionally biased region" description="Polar residues" evidence="14">
    <location>
        <begin position="4151"/>
        <end position="4165"/>
    </location>
</feature>
<evidence type="ECO:0000259" key="16">
    <source>
        <dbReference type="PROSITE" id="PS50003"/>
    </source>
</evidence>
<feature type="region of interest" description="Disordered" evidence="14">
    <location>
        <begin position="3895"/>
        <end position="3945"/>
    </location>
</feature>
<dbReference type="Gene3D" id="1.20.58.60">
    <property type="match status" value="24"/>
</dbReference>
<feature type="domain" description="Calponin-homology (CH)" evidence="17">
    <location>
        <begin position="24"/>
        <end position="127"/>
    </location>
</feature>
<dbReference type="SMART" id="SM00150">
    <property type="entry name" value="SPEC"/>
    <property type="match status" value="30"/>
</dbReference>
<keyword evidence="10" id="KW-0009">Actin-binding</keyword>
<dbReference type="SUPFAM" id="SSF50044">
    <property type="entry name" value="SH3-domain"/>
    <property type="match status" value="1"/>
</dbReference>
<feature type="region of interest" description="Disordered" evidence="14">
    <location>
        <begin position="4088"/>
        <end position="4124"/>
    </location>
</feature>
<keyword evidence="4" id="KW-0117">Actin capping</keyword>
<evidence type="ECO:0000256" key="4">
    <source>
        <dbReference type="ARBA" id="ARBA00022467"/>
    </source>
</evidence>
<feature type="region of interest" description="Disordered" evidence="14">
    <location>
        <begin position="4151"/>
        <end position="4209"/>
    </location>
</feature>
<evidence type="ECO:0000256" key="14">
    <source>
        <dbReference type="SAM" id="MobiDB-lite"/>
    </source>
</evidence>
<keyword evidence="7" id="KW-0344">Guanine-nucleotide releasing factor</keyword>
<dbReference type="PANTHER" id="PTHR11915">
    <property type="entry name" value="SPECTRIN/FILAMIN RELATED CYTOSKELETAL PROTEIN"/>
    <property type="match status" value="1"/>
</dbReference>
<feature type="compositionally biased region" description="Polar residues" evidence="14">
    <location>
        <begin position="3980"/>
        <end position="3992"/>
    </location>
</feature>
<protein>
    <submittedName>
        <fullName evidence="18">Spectrin beta chain, non-erythrocytic 5</fullName>
    </submittedName>
</protein>
<feature type="compositionally biased region" description="Pro residues" evidence="14">
    <location>
        <begin position="3964"/>
        <end position="3976"/>
    </location>
</feature>
<accession>A0A9Q0RW94</accession>
<comment type="similarity">
    <text evidence="2">Belongs to the spectrin family.</text>
</comment>
<dbReference type="GO" id="GO:0003779">
    <property type="term" value="F:actin binding"/>
    <property type="evidence" value="ECO:0007669"/>
    <property type="project" value="UniProtKB-KW"/>
</dbReference>
<keyword evidence="13" id="KW-0175">Coiled coil</keyword>
<dbReference type="FunFam" id="1.20.58.60:FF:000135">
    <property type="entry name" value="Spectrin beta chain, non-erythrocytic"/>
    <property type="match status" value="1"/>
</dbReference>
<keyword evidence="11" id="KW-0206">Cytoskeleton</keyword>
<name>A0A9Q0RW94_9DIPT</name>
<feature type="compositionally biased region" description="Polar residues" evidence="14">
    <location>
        <begin position="3737"/>
        <end position="3750"/>
    </location>
</feature>
<dbReference type="InterPro" id="IPR001589">
    <property type="entry name" value="Actinin_actin-bd_CS"/>
</dbReference>
<feature type="domain" description="PH" evidence="16">
    <location>
        <begin position="3771"/>
        <end position="3879"/>
    </location>
</feature>
<evidence type="ECO:0000256" key="10">
    <source>
        <dbReference type="ARBA" id="ARBA00023203"/>
    </source>
</evidence>
<feature type="compositionally biased region" description="Low complexity" evidence="14">
    <location>
        <begin position="3912"/>
        <end position="3923"/>
    </location>
</feature>
<dbReference type="GO" id="GO:0016020">
    <property type="term" value="C:membrane"/>
    <property type="evidence" value="ECO:0007669"/>
    <property type="project" value="UniProtKB-ARBA"/>
</dbReference>
<dbReference type="InterPro" id="IPR001605">
    <property type="entry name" value="PH_dom-spectrin-type"/>
</dbReference>
<feature type="compositionally biased region" description="Low complexity" evidence="14">
    <location>
        <begin position="3993"/>
        <end position="4009"/>
    </location>
</feature>
<feature type="coiled-coil region" evidence="13">
    <location>
        <begin position="2497"/>
        <end position="2524"/>
    </location>
</feature>
<dbReference type="FunFam" id="1.20.58.60:FF:000013">
    <property type="entry name" value="Spectrin alpha chain, non-erythrocytic 1"/>
    <property type="match status" value="1"/>
</dbReference>
<dbReference type="FunFam" id="2.30.29.30:FF:000024">
    <property type="entry name" value="Spectrin beta chain"/>
    <property type="match status" value="1"/>
</dbReference>
<dbReference type="FunFam" id="1.20.58.60:FF:000011">
    <property type="entry name" value="Spectrin beta chain"/>
    <property type="match status" value="1"/>
</dbReference>
<dbReference type="FunFam" id="1.20.58.60:FF:000407">
    <property type="entry name" value="Spectrin beta chain, non-erythrocytic"/>
    <property type="match status" value="1"/>
</dbReference>
<feature type="coiled-coil region" evidence="13">
    <location>
        <begin position="3133"/>
        <end position="3167"/>
    </location>
</feature>
<dbReference type="SMART" id="SM00326">
    <property type="entry name" value="SH3"/>
    <property type="match status" value="1"/>
</dbReference>
<feature type="coiled-coil region" evidence="13">
    <location>
        <begin position="1512"/>
        <end position="1565"/>
    </location>
</feature>
<evidence type="ECO:0000256" key="8">
    <source>
        <dbReference type="ARBA" id="ARBA00022701"/>
    </source>
</evidence>
<dbReference type="FunFam" id="1.20.58.60:FF:000017">
    <property type="entry name" value="Spectrin alpha chain, non-erythrocytic 1"/>
    <property type="match status" value="1"/>
</dbReference>
<dbReference type="GO" id="GO:0051693">
    <property type="term" value="P:actin filament capping"/>
    <property type="evidence" value="ECO:0007669"/>
    <property type="project" value="UniProtKB-KW"/>
</dbReference>
<dbReference type="InterPro" id="IPR018159">
    <property type="entry name" value="Spectrin/alpha-actinin"/>
</dbReference>
<keyword evidence="6" id="KW-0597">Phosphoprotein</keyword>
<evidence type="ECO:0000259" key="15">
    <source>
        <dbReference type="PROSITE" id="PS50002"/>
    </source>
</evidence>
<feature type="domain" description="Calponin-homology (CH)" evidence="17">
    <location>
        <begin position="145"/>
        <end position="250"/>
    </location>
</feature>
<dbReference type="OrthoDB" id="9942256at2759"/>
<feature type="domain" description="SH3" evidence="15">
    <location>
        <begin position="832"/>
        <end position="889"/>
    </location>
</feature>
<evidence type="ECO:0000256" key="1">
    <source>
        <dbReference type="ARBA" id="ARBA00004245"/>
    </source>
</evidence>
<dbReference type="GO" id="GO:0005543">
    <property type="term" value="F:phospholipid binding"/>
    <property type="evidence" value="ECO:0007669"/>
    <property type="project" value="InterPro"/>
</dbReference>
<feature type="coiled-coil region" evidence="13">
    <location>
        <begin position="1213"/>
        <end position="1243"/>
    </location>
</feature>
<dbReference type="FunFam" id="1.10.418.10:FF:000043">
    <property type="entry name" value="Spectrin beta chain, non-erythrocytic"/>
    <property type="match status" value="1"/>
</dbReference>
<evidence type="ECO:0000256" key="12">
    <source>
        <dbReference type="PROSITE-ProRule" id="PRU00192"/>
    </source>
</evidence>
<feature type="region of interest" description="Disordered" evidence="14">
    <location>
        <begin position="3723"/>
        <end position="3755"/>
    </location>
</feature>
<dbReference type="InterPro" id="IPR036872">
    <property type="entry name" value="CH_dom_sf"/>
</dbReference>
<feature type="compositionally biased region" description="Low complexity" evidence="14">
    <location>
        <begin position="4168"/>
        <end position="4187"/>
    </location>
</feature>
<dbReference type="FunFam" id="1.20.58.60:FF:000429">
    <property type="entry name" value="Beta-H spectrin"/>
    <property type="match status" value="1"/>
</dbReference>
<dbReference type="InterPro" id="IPR001452">
    <property type="entry name" value="SH3_domain"/>
</dbReference>
<dbReference type="CDD" id="cd10571">
    <property type="entry name" value="PH_beta_spectrin"/>
    <property type="match status" value="1"/>
</dbReference>
<dbReference type="CDD" id="cd21194">
    <property type="entry name" value="CH_beta_spectrin_rpt2"/>
    <property type="match status" value="1"/>
</dbReference>
<dbReference type="EMBL" id="WJQU01000004">
    <property type="protein sequence ID" value="KAJ6634688.1"/>
    <property type="molecule type" value="Genomic_DNA"/>
</dbReference>
<dbReference type="PRINTS" id="PR00683">
    <property type="entry name" value="SPECTRINPH"/>
</dbReference>
<dbReference type="PROSITE" id="PS50021">
    <property type="entry name" value="CH"/>
    <property type="match status" value="2"/>
</dbReference>
<dbReference type="SMART" id="SM00033">
    <property type="entry name" value="CH"/>
    <property type="match status" value="2"/>
</dbReference>
<keyword evidence="8" id="KW-0493">Microtubule</keyword>
<sequence>MTQREGIHKFENERIKTLQEERLHIQKKTFTKWMNSFLAKAKMEVEDLFVDLADGIKLLKLLEIISGEKLGKPNNGRMRVHKIENVNKSLAFLHTKVRLESIGAEDIVDGNPRLILGLIWTIILRFQIQEIEIDVDEDNESSEKRSAKDALLLWCQRKTHGYQGVNITDFTGSWRSGLGFNALIHSHRPDLFDYSTLTPGRNIENLNHAFNIANDELGINRLLDAEDVDTHRPDEKSILTYVASYYHTFARMKNEQKSGKRIANIVGKLMDADKRKAHYERLTTNLLSWIRHKTNELQTRDFPNSLEGIQKELLLFKQYRTVEKPPKYKERSEIEALYFTINTLLKTLHQPHYTPQDGQLINDIEKAWQHLEYAEHHREVALREELLRQEKLEQLNYKFERKSVLREGYLKEMIQVLSDPRYGANFGQVDATVKKHEAISADILARVERFNDLTAMANELEKENYHGKDRVKRRESEVLEKWRHLLELLDHHKNNLSQMSNLMNLLREIDATLANIRELDIQFASEDVGPHLFGVEELLQTHSLQELQVNSLGETQRRFARQGLAAKHADHKDVAALTKKLDELNVAYDKLLKQCAQRRSRLEDARNFYLFLEDYDNEEGWLVEKQRICKTGISAKDLRAVMSLQQKHKALEDEIKVRKPKSMQMDEAGKKLVADKHLRSAEIKTRIVSLQEHWKALEDLVELRRRQLDDAAEAYQFYTDANETDSWLNEKMALVASDDYGVDEPSAQALLQRHRDLQGELNAYSGDILNLNQQADKLIKAGICTLELNAEPEPIQEMEQEEWVNETRLVPKEVWEDEPMERLEKRMVTENKLLPHVKASYAFEGQGVKMAKGEIMILQSKSNADWWSIRKLDGSEGFVPANYVKEIEARPVPCLVPKTEKVKTMQKVRKTILVRQVVPVKRVKPAKVSQLRPLVKRRAPTDLNDANDSVDKRQKRINTTYDQLQDLAQKRHVLLEDSICLFGFYRECDDFEKWIKDKEKMLKTEESNEDVETAKRKFEKFLTDLSASSKRVESIDSAVEDFVRQGHSQLDKVKARQRQIHQLWDHLNYLKSQKEKNLEGASSVELFNRTCDEAVDWMREKMTQLDIAEVGPDLKTVQALQRRHQHLERELAPVEEKVNRVNLLGNSVKNSYPTERVNVTGRQKDIQGMWLQTQAKALERRSRLENAVGQQIFINSSKNLLAWIESVKEQLNADETARDVETAENLLKKHNELGDEIRGQDNEFKELIALGSQLMERNPSLTDVPELVQRLKAEQDAIQRGWYEKQKWLQQCVELQIFNREADKIDATTKGHEAFIEYTDLGHSLDEVESIMKRHSDFENTLGAQDKILRAFSDHADKLITNNHYDSPYINKRRNEVIARRNAVKNLALARRQALQQSRDYQKFCAEAGDLNTWLDDKMKIASDENYRDLTNLPRKLQKHKAFERELRANEGQLRNINKDSDSLLAANNRVPEVKQKSAELNSKWKNLLALSHDKGRRLEQAVSQRDHNRCIEDAKKKLNELDASLQSKEVGQDLRSCKDLLNRHQQLEAEITLWELKIDELVTSGEEMAHEGHFDSKNIKDETKEIQNQFRNLKGPVDRRRAALEESLKFHNFVFELDAEMQWINEHLPAASSDVMGQNLHQAQSLYKKHRKLQTEIAGHQPMLTRALSSGQALIDQHHPESRKVRELCKALEEAWSGLEDKASDRAKKLELSLKAQQYLSEAGEIETWLGERNNVLKSTDYGRDRDSATKLLTKHKTIELELDTYSGIISEMGHTSAQMVSHQHPDSKLIASKQQLIEKMFKSLQRLAGQRQMRLMESMYRHEYFLESNELEQWIKEQEQAASSEDYGQDYEHLLLLQNKFDDLKHRVEVGAERFNQCNEFAKKLLSADTSYVADIEKSQDQLGISWQNLLKLLSQREQKLHGAGEIHRFHRDVAEALFRIQDKNAALSNELGRDLNSALALLRKHEGFENDLVALEAQLQVLVEDSVRLQGKYPSNAASIVHQQDNVVSAWNQLKEKSAARSDQLAASCDLQHLLTQVRDLMSWASNLRATLQAEEHVRDAAGATALKLQHDAIYNEIEAREDKFRLLNELSDSYVQTGHYASAEVEERCAALLDERQRLHTAWNKKKVLLEQKIDLFCFLRDAKQIDNSSSSQEAALSSSDFGQTVEVVQDQIRRHDAFEKLIQSQDEKVALLQEHGRKLVEQNHYDSKHINRRQDEVIEKRMKVKQLCALRRQKLDDALLYAQFVRDCAEAESWISEKHKKLEADASNYSELSGLEDKIKQLQKHQALQAEVSANEVRIKEIKKTGEILIGKNHESKVEIKDAVQKVLKAWFDLLNELDQRGRGLEEAQDILEFNNHLDKIEAWIRDKEMMVQAGDTGRDLEHCNALRRKLDDVDSDMRVDDQRIKNINNLADKLLNQGQVPNEMKTVQQRRNNFNAKWKALQGALNAYRALLSGAYEIHVFNRDMNDTLERIAEKSSAMGVDDTGRDLAAVESLIRKLETLKRDMTAIEQKIVDDEKSANKLKSKYPKRSDDIDSKLEEVKVAWQNLLELSVKRKQILTEAYAVQKFVSDVKEMELWVNDIIKKMNPASNPSTITESETQLELHQERKAEIDGRDETFKNLRRHGEGLVATNKDKIHEADVKRALQTLEELHATLQRAWISKGEQLREGHQLQQFKAQTDQIDDWLANKEAFLNNDDLGDSYTGVEALMKKHEAFEKLLVSDNFEKLEQFANEIFKNDSNDSDVIVPPSKAAVKKRYEDVLLRNARLLSSSEMRKSKLQESFQLQQFLRNLYEVERWLNQKMQIALDDNYRDPSNLQSKIQKHAAFDAELNANTNRIELVIAEGEGLSDSKHFAAKEIISQLEMLESDWQKLQEASREKKDRLEQAYEALLFGRSLDEFNAWMDEIESHLSSEDYGKDLASVNNLLKKLEMLEADVTHHSDTCDQITETDKKFFNSNHFMKDEIHEKAMNAVKRYNSLHEPTTIRRDNLEDSLLLHQFLRDADDELQWLAEKEPQAASKELGSSLTSVQSLQKKHQALEAEILSQEPLISSLLQRSAQMIRDGHFASDQIDAQSNLLQKKLVNIRDLASIRRLRLLDAVESQMFYVEGNEAETWMREKRPILASTDYGKDEDSVQSLQKKLDALERELAAFDGSVKKVEKLASGLIERNHFDSKNIKHKNESVQAHYAELKTLLKQRDIHLMESKKLYEFLREIEEVHEWIADQMAVTASEEYGEDVEHVEQLIATFDSFISNLGANETRVFSAVSKGEQLVADNSPYTDIIRKKVDETKQMWDELKDLVNARQEALAGAKQVHVYDRRADETITWIGEKEASLMSEDYGQDLETIQALVRKHEVFDTELAPVKEQVESVISEARKLAETFPDAKEHIEVKRDETIEAWSDLVDKNVARKDKLKQAELLQAYFDEYRDLMAWINEMVAKITAPDLAKDVVGAEALLARVKDHRVEIESRNEAFDKFYRDGQKLIGDKHFLAHEVHEKILVLQQRKNLLDHTLEKRRDIYELNLDTQLFLREAEILESWIVSREPQLKDVKLGDSIAQTEDLIRRHEDFEKTVAAQEDKFQALKRITMLEKLFRKQREEELAAKRAEKERVEKERLEAIKQKEVQRITEERRRNEKMIDITNGNLKTYYKIEISRNITVCSPGVSEKPPIFSSPMVKPSTPQQELVQKSSFNTPQEQVGITVQKSNSVANIFGDRLRRSSDPSKVKRAESMKTVQKTPKRTPSFTTRRRAQSFRKNQAAGELDLPPVEIQGMLERKHELQSGGKRAPVRSWKPFYTVLCGQLLCFFKDEDDFFQKKAATAPVNILNANCEKAENYTKKKNVFRLKLPDGSEFLFLAASKEDMVDWVNKVSFHAALPPNLQLLSYDESIKQAASSPDSKGSSHDQMETSPISSRTSSPDSQRRSSRHDSIGSSMSGGSTTPQINFLQKQKELREFYQQQPPIPPRGYPPPIPQRQSSNDNMNVTLRNRNYSGSDSGGDANSNYGNVTRPYSMQPTPSHAVHGENGAASDENWRSHHGDGRIEKPPPLPTTLPPLGQQQIKVSSSYHTNNSFKDHHHHAGQMNLNSNSFRGHQQSTPIRSTTSWHHHYNSSGNSSPQFQSSNFINHERSANVAAAVAGWGQDRFNVQQNRPISMPVESSMTGRMSAESSSESEAHSLSSVSGKSGSKDKDKKSGMFRFLKSKKNGK</sequence>
<dbReference type="GO" id="GO:0005874">
    <property type="term" value="C:microtubule"/>
    <property type="evidence" value="ECO:0007669"/>
    <property type="project" value="UniProtKB-KW"/>
</dbReference>
<dbReference type="Pfam" id="PF00307">
    <property type="entry name" value="CH"/>
    <property type="match status" value="2"/>
</dbReference>
<dbReference type="FunFam" id="1.20.58.60:FF:000216">
    <property type="entry name" value="Uncharacterized protein, isoform B"/>
    <property type="match status" value="1"/>
</dbReference>
<dbReference type="CDD" id="cd00176">
    <property type="entry name" value="SPEC"/>
    <property type="match status" value="19"/>
</dbReference>
<comment type="caution">
    <text evidence="18">The sequence shown here is derived from an EMBL/GenBank/DDBJ whole genome shotgun (WGS) entry which is preliminary data.</text>
</comment>
<dbReference type="Pfam" id="PF00435">
    <property type="entry name" value="Spectrin"/>
    <property type="match status" value="30"/>
</dbReference>
<evidence type="ECO:0000256" key="13">
    <source>
        <dbReference type="SAM" id="Coils"/>
    </source>
</evidence>
<evidence type="ECO:0000256" key="9">
    <source>
        <dbReference type="ARBA" id="ARBA00022737"/>
    </source>
</evidence>
<evidence type="ECO:0000259" key="17">
    <source>
        <dbReference type="PROSITE" id="PS50021"/>
    </source>
</evidence>
<keyword evidence="9" id="KW-0677">Repeat</keyword>
<feature type="coiled-coil region" evidence="13">
    <location>
        <begin position="2861"/>
        <end position="2888"/>
    </location>
</feature>
<dbReference type="PROSITE" id="PS00020">
    <property type="entry name" value="ACTININ_2"/>
    <property type="match status" value="1"/>
</dbReference>
<feature type="region of interest" description="Disordered" evidence="14">
    <location>
        <begin position="3962"/>
        <end position="4058"/>
    </location>
</feature>
<dbReference type="SUPFAM" id="SSF47576">
    <property type="entry name" value="Calponin-homology domain, CH-domain"/>
    <property type="match status" value="1"/>
</dbReference>
<dbReference type="FunFam" id="1.20.58.60:FF:000250">
    <property type="entry name" value="Blast:Spectrin beta chain, non-erythrocytic 5"/>
    <property type="match status" value="1"/>
</dbReference>
<dbReference type="InterPro" id="IPR001849">
    <property type="entry name" value="PH_domain"/>
</dbReference>
<organism evidence="18 19">
    <name type="scientific">Pseudolycoriella hygida</name>
    <dbReference type="NCBI Taxonomy" id="35572"/>
    <lineage>
        <taxon>Eukaryota</taxon>
        <taxon>Metazoa</taxon>
        <taxon>Ecdysozoa</taxon>
        <taxon>Arthropoda</taxon>
        <taxon>Hexapoda</taxon>
        <taxon>Insecta</taxon>
        <taxon>Pterygota</taxon>
        <taxon>Neoptera</taxon>
        <taxon>Endopterygota</taxon>
        <taxon>Diptera</taxon>
        <taxon>Nematocera</taxon>
        <taxon>Sciaroidea</taxon>
        <taxon>Sciaridae</taxon>
        <taxon>Pseudolycoriella</taxon>
    </lineage>
</organism>
<feature type="coiled-coil region" evidence="13">
    <location>
        <begin position="3594"/>
        <end position="3638"/>
    </location>
</feature>
<feature type="compositionally biased region" description="Basic and acidic residues" evidence="14">
    <location>
        <begin position="4034"/>
        <end position="4047"/>
    </location>
</feature>
<keyword evidence="19" id="KW-1185">Reference proteome</keyword>
<evidence type="ECO:0000256" key="2">
    <source>
        <dbReference type="ARBA" id="ARBA00006826"/>
    </source>
</evidence>
<dbReference type="PROSITE" id="PS50003">
    <property type="entry name" value="PH_DOMAIN"/>
    <property type="match status" value="1"/>
</dbReference>
<dbReference type="SUPFAM" id="SSF46966">
    <property type="entry name" value="Spectrin repeat"/>
    <property type="match status" value="25"/>
</dbReference>
<dbReference type="FunFam" id="1.20.58.60:FF:000164">
    <property type="entry name" value="Uncharacterized protein, isoform B"/>
    <property type="match status" value="1"/>
</dbReference>
<feature type="compositionally biased region" description="Polar residues" evidence="14">
    <location>
        <begin position="4088"/>
        <end position="4106"/>
    </location>
</feature>
<dbReference type="CDD" id="cd21193">
    <property type="entry name" value="CH_beta_spectrin_rpt1"/>
    <property type="match status" value="1"/>
</dbReference>
<proteinExistence type="inferred from homology"/>
<dbReference type="FunFam" id="1.20.58.60:FF:000145">
    <property type="entry name" value="Spectrin beta chain, non-erythrocytic"/>
    <property type="match status" value="1"/>
</dbReference>
<dbReference type="InterPro" id="IPR002017">
    <property type="entry name" value="Spectrin_repeat"/>
</dbReference>
<dbReference type="CDD" id="cd00174">
    <property type="entry name" value="SH3"/>
    <property type="match status" value="1"/>
</dbReference>
<dbReference type="FunFam" id="1.20.58.60:FF:000156">
    <property type="entry name" value="Spectrin beta chain, non-erythrocytic"/>
    <property type="match status" value="1"/>
</dbReference>
<evidence type="ECO:0000256" key="5">
    <source>
        <dbReference type="ARBA" id="ARBA00022490"/>
    </source>
</evidence>
<evidence type="ECO:0000256" key="6">
    <source>
        <dbReference type="ARBA" id="ARBA00022553"/>
    </source>
</evidence>
<feature type="compositionally biased region" description="Basic and acidic residues" evidence="14">
    <location>
        <begin position="3924"/>
        <end position="3933"/>
    </location>
</feature>
<dbReference type="InterPro" id="IPR011993">
    <property type="entry name" value="PH-like_dom_sf"/>
</dbReference>
<evidence type="ECO:0000256" key="3">
    <source>
        <dbReference type="ARBA" id="ARBA00022443"/>
    </source>
</evidence>
<dbReference type="SUPFAM" id="SSF50729">
    <property type="entry name" value="PH domain-like"/>
    <property type="match status" value="1"/>
</dbReference>
<dbReference type="GO" id="GO:0005085">
    <property type="term" value="F:guanyl-nucleotide exchange factor activity"/>
    <property type="evidence" value="ECO:0007669"/>
    <property type="project" value="UniProtKB-KW"/>
</dbReference>
<dbReference type="GO" id="GO:0005737">
    <property type="term" value="C:cytoplasm"/>
    <property type="evidence" value="ECO:0007669"/>
    <property type="project" value="UniProtKB-ARBA"/>
</dbReference>
<evidence type="ECO:0000313" key="18">
    <source>
        <dbReference type="EMBL" id="KAJ6634688.1"/>
    </source>
</evidence>
<dbReference type="PROSITE" id="PS00019">
    <property type="entry name" value="ACTININ_1"/>
    <property type="match status" value="1"/>
</dbReference>
<dbReference type="FunFam" id="1.20.58.60:FF:000159">
    <property type="entry name" value="Uncharacterized protein, isoform B"/>
    <property type="match status" value="1"/>
</dbReference>
<evidence type="ECO:0000256" key="7">
    <source>
        <dbReference type="ARBA" id="ARBA00022658"/>
    </source>
</evidence>
<dbReference type="Gene3D" id="2.30.30.40">
    <property type="entry name" value="SH3 Domains"/>
    <property type="match status" value="1"/>
</dbReference>
<dbReference type="FunFam" id="1.20.58.60:FF:000152">
    <property type="entry name" value="Spectrin, beta, non-erythrocytic 5"/>
    <property type="match status" value="1"/>
</dbReference>